<dbReference type="SMART" id="SM00248">
    <property type="entry name" value="ANK"/>
    <property type="match status" value="3"/>
</dbReference>
<dbReference type="SUPFAM" id="SSF48403">
    <property type="entry name" value="Ankyrin repeat"/>
    <property type="match status" value="1"/>
</dbReference>
<feature type="repeat" description="ANK" evidence="3">
    <location>
        <begin position="363"/>
        <end position="395"/>
    </location>
</feature>
<dbReference type="InterPro" id="IPR036770">
    <property type="entry name" value="Ankyrin_rpt-contain_sf"/>
</dbReference>
<feature type="repeat" description="ANK" evidence="3">
    <location>
        <begin position="330"/>
        <end position="362"/>
    </location>
</feature>
<dbReference type="Gene3D" id="1.25.40.20">
    <property type="entry name" value="Ankyrin repeat-containing domain"/>
    <property type="match status" value="1"/>
</dbReference>
<evidence type="ECO:0000256" key="3">
    <source>
        <dbReference type="PROSITE-ProRule" id="PRU00023"/>
    </source>
</evidence>
<dbReference type="STRING" id="404692.A0A0J6YI89"/>
<dbReference type="PANTHER" id="PTHR24171:SF8">
    <property type="entry name" value="BRCA1-ASSOCIATED RING DOMAIN PROTEIN 1"/>
    <property type="match status" value="1"/>
</dbReference>
<dbReference type="Proteomes" id="UP000054565">
    <property type="component" value="Unassembled WGS sequence"/>
</dbReference>
<dbReference type="InterPro" id="IPR002110">
    <property type="entry name" value="Ankyrin_rpt"/>
</dbReference>
<evidence type="ECO:0000256" key="2">
    <source>
        <dbReference type="ARBA" id="ARBA00023043"/>
    </source>
</evidence>
<dbReference type="PROSITE" id="PS50088">
    <property type="entry name" value="ANK_REPEAT"/>
    <property type="match status" value="3"/>
</dbReference>
<gene>
    <name evidence="5" type="ORF">CIRG_07016</name>
</gene>
<dbReference type="Pfam" id="PF12796">
    <property type="entry name" value="Ank_2"/>
    <property type="match status" value="1"/>
</dbReference>
<dbReference type="GO" id="GO:0004842">
    <property type="term" value="F:ubiquitin-protein transferase activity"/>
    <property type="evidence" value="ECO:0007669"/>
    <property type="project" value="TreeGrafter"/>
</dbReference>
<name>A0A0J6YI89_COCIT</name>
<proteinExistence type="predicted"/>
<evidence type="ECO:0000313" key="5">
    <source>
        <dbReference type="EMBL" id="KMP07335.1"/>
    </source>
</evidence>
<feature type="region of interest" description="Disordered" evidence="4">
    <location>
        <begin position="57"/>
        <end position="124"/>
    </location>
</feature>
<dbReference type="OrthoDB" id="4180939at2759"/>
<keyword evidence="2 3" id="KW-0040">ANK repeat</keyword>
<feature type="region of interest" description="Disordered" evidence="4">
    <location>
        <begin position="139"/>
        <end position="198"/>
    </location>
</feature>
<feature type="repeat" description="ANK" evidence="3">
    <location>
        <begin position="297"/>
        <end position="329"/>
    </location>
</feature>
<feature type="region of interest" description="Disordered" evidence="4">
    <location>
        <begin position="261"/>
        <end position="284"/>
    </location>
</feature>
<feature type="compositionally biased region" description="Low complexity" evidence="4">
    <location>
        <begin position="57"/>
        <end position="69"/>
    </location>
</feature>
<organism evidence="5 6">
    <name type="scientific">Coccidioides immitis RMSCC 2394</name>
    <dbReference type="NCBI Taxonomy" id="404692"/>
    <lineage>
        <taxon>Eukaryota</taxon>
        <taxon>Fungi</taxon>
        <taxon>Dikarya</taxon>
        <taxon>Ascomycota</taxon>
        <taxon>Pezizomycotina</taxon>
        <taxon>Eurotiomycetes</taxon>
        <taxon>Eurotiomycetidae</taxon>
        <taxon>Onygenales</taxon>
        <taxon>Onygenaceae</taxon>
        <taxon>Coccidioides</taxon>
    </lineage>
</organism>
<keyword evidence="1" id="KW-0677">Repeat</keyword>
<dbReference type="PROSITE" id="PS50297">
    <property type="entry name" value="ANK_REP_REGION"/>
    <property type="match status" value="3"/>
</dbReference>
<evidence type="ECO:0000256" key="1">
    <source>
        <dbReference type="ARBA" id="ARBA00022737"/>
    </source>
</evidence>
<dbReference type="EMBL" id="DS028097">
    <property type="protein sequence ID" value="KMP07335.1"/>
    <property type="molecule type" value="Genomic_DNA"/>
</dbReference>
<dbReference type="AlphaFoldDB" id="A0A0J6YI89"/>
<sequence>MRLTIQISIGLRGAASRIGLRREIIVSSLDMNPRRYFVMLTMLFPFLLGRRKQLARQNQLQQSSHQQPQQHHEPQQLWPTDCRMNHDDDDETALSFSFKRQLWEGEPTTTTMPKQGGRVNDGHIGEMQPELLDVFDSLTQEPPSANWDPEPIYPSPSTDNEPPREVNGTASKNITLQPVLAHHERRTPNDSGRELDSRRERLALPTASPPMMDSCSHAQSIVELSSRPAIEPLSRCPTRDSRLQQLSPSMSIVDHEELERRSLSGRARTSSFRQRQPRRPCEHNSHYQARTMRSESQGQTCLHLAAAKGSCALIRYFLGRGMRPDTRDGEGLTALHHAIRGGHEDTVNTLLLGGADIEVTDSHGRTALHYAVEQRQDNIVILLIHKGANMHATVSGPIR</sequence>
<reference evidence="6" key="1">
    <citation type="journal article" date="2010" name="Genome Res.">
        <title>Population genomic sequencing of Coccidioides fungi reveals recent hybridization and transposon control.</title>
        <authorList>
            <person name="Neafsey D.E."/>
            <person name="Barker B.M."/>
            <person name="Sharpton T.J."/>
            <person name="Stajich J.E."/>
            <person name="Park D.J."/>
            <person name="Whiston E."/>
            <person name="Hung C.-Y."/>
            <person name="McMahan C."/>
            <person name="White J."/>
            <person name="Sykes S."/>
            <person name="Heiman D."/>
            <person name="Young S."/>
            <person name="Zeng Q."/>
            <person name="Abouelleil A."/>
            <person name="Aftuck L."/>
            <person name="Bessette D."/>
            <person name="Brown A."/>
            <person name="FitzGerald M."/>
            <person name="Lui A."/>
            <person name="Macdonald J.P."/>
            <person name="Priest M."/>
            <person name="Orbach M.J."/>
            <person name="Galgiani J.N."/>
            <person name="Kirkland T.N."/>
            <person name="Cole G.T."/>
            <person name="Birren B.W."/>
            <person name="Henn M.R."/>
            <person name="Taylor J.W."/>
            <person name="Rounsley S.D."/>
        </authorList>
    </citation>
    <scope>NUCLEOTIDE SEQUENCE [LARGE SCALE GENOMIC DNA]</scope>
    <source>
        <strain evidence="6">RMSCC 2394</strain>
    </source>
</reference>
<evidence type="ECO:0000313" key="6">
    <source>
        <dbReference type="Proteomes" id="UP000054565"/>
    </source>
</evidence>
<feature type="compositionally biased region" description="Basic and acidic residues" evidence="4">
    <location>
        <begin position="186"/>
        <end position="198"/>
    </location>
</feature>
<accession>A0A0J6YI89</accession>
<dbReference type="GO" id="GO:0085020">
    <property type="term" value="P:protein K6-linked ubiquitination"/>
    <property type="evidence" value="ECO:0007669"/>
    <property type="project" value="TreeGrafter"/>
</dbReference>
<protein>
    <submittedName>
        <fullName evidence="5">Uncharacterized protein</fullName>
    </submittedName>
</protein>
<dbReference type="PANTHER" id="PTHR24171">
    <property type="entry name" value="ANKYRIN REPEAT DOMAIN-CONTAINING PROTEIN 39-RELATED"/>
    <property type="match status" value="1"/>
</dbReference>
<evidence type="ECO:0000256" key="4">
    <source>
        <dbReference type="SAM" id="MobiDB-lite"/>
    </source>
</evidence>